<protein>
    <submittedName>
        <fullName evidence="3">Oidioi.mRNA.OKI2018_I69.XSR.g14134.t1.cds</fullName>
    </submittedName>
</protein>
<dbReference type="InterPro" id="IPR035892">
    <property type="entry name" value="C2_domain_sf"/>
</dbReference>
<dbReference type="Gene3D" id="2.60.40.150">
    <property type="entry name" value="C2 domain"/>
    <property type="match status" value="1"/>
</dbReference>
<dbReference type="SUPFAM" id="SSF49562">
    <property type="entry name" value="C2 domain (Calcium/lipid-binding domain, CaLB)"/>
    <property type="match status" value="1"/>
</dbReference>
<sequence>MGAQRKRAQLPTYGTCDCLKIHRGNLDLPDNTSSNFYVSIKVDNLKAQSVERSGKQPAWEQEFCFELPSNKIGDKMVTLEVWEKGFLWDKILGTACIPFEEISASSEETPLADPKCGPKWLQMYEELLPTAVGSSKVRGHRLTCHELLVESRFESGSDLTLEEILLLQTSFESDWRFDGFDGIEFDNSDHECYHEEDELAEDKLYSDEEQFCQTSIEEKAECDQHVENFGSETESRLSEQALCSNRKSPKRQFSNPKSETDNSFVKPSLIGEDVPASPLEEYHKLPSQIINEEIKTSHDSSRVPFTPKEHTNERNNEHSINRARSDERPDRTEDNSGSTRRTTQLSFVRDSITGIDLDDQNFSVAKFRWIQAVNKIRVKIRESDNEGNGADIPKIRKSGWGVQAIASNFLSSIDSMPNFKLLSGL</sequence>
<evidence type="ECO:0000313" key="3">
    <source>
        <dbReference type="EMBL" id="CAG5095323.1"/>
    </source>
</evidence>
<dbReference type="Pfam" id="PF00168">
    <property type="entry name" value="C2"/>
    <property type="match status" value="1"/>
</dbReference>
<dbReference type="Proteomes" id="UP001158576">
    <property type="component" value="Chromosome XSR"/>
</dbReference>
<proteinExistence type="predicted"/>
<reference evidence="3 4" key="1">
    <citation type="submission" date="2021-04" db="EMBL/GenBank/DDBJ databases">
        <authorList>
            <person name="Bliznina A."/>
        </authorList>
    </citation>
    <scope>NUCLEOTIDE SEQUENCE [LARGE SCALE GENOMIC DNA]</scope>
</reference>
<evidence type="ECO:0000256" key="1">
    <source>
        <dbReference type="SAM" id="MobiDB-lite"/>
    </source>
</evidence>
<accession>A0ABN7SCT7</accession>
<feature type="region of interest" description="Disordered" evidence="1">
    <location>
        <begin position="231"/>
        <end position="271"/>
    </location>
</feature>
<dbReference type="InterPro" id="IPR027080">
    <property type="entry name" value="Unc-13"/>
</dbReference>
<dbReference type="PANTHER" id="PTHR10480">
    <property type="entry name" value="PROTEIN UNC-13 HOMOLOG"/>
    <property type="match status" value="1"/>
</dbReference>
<organism evidence="3 4">
    <name type="scientific">Oikopleura dioica</name>
    <name type="common">Tunicate</name>
    <dbReference type="NCBI Taxonomy" id="34765"/>
    <lineage>
        <taxon>Eukaryota</taxon>
        <taxon>Metazoa</taxon>
        <taxon>Chordata</taxon>
        <taxon>Tunicata</taxon>
        <taxon>Appendicularia</taxon>
        <taxon>Copelata</taxon>
        <taxon>Oikopleuridae</taxon>
        <taxon>Oikopleura</taxon>
    </lineage>
</organism>
<feature type="compositionally biased region" description="Basic and acidic residues" evidence="1">
    <location>
        <begin position="292"/>
        <end position="334"/>
    </location>
</feature>
<keyword evidence="4" id="KW-1185">Reference proteome</keyword>
<feature type="domain" description="C2" evidence="2">
    <location>
        <begin position="1"/>
        <end position="113"/>
    </location>
</feature>
<name>A0ABN7SCT7_OIKDI</name>
<dbReference type="EMBL" id="OU015569">
    <property type="protein sequence ID" value="CAG5095323.1"/>
    <property type="molecule type" value="Genomic_DNA"/>
</dbReference>
<dbReference type="PROSITE" id="PS50004">
    <property type="entry name" value="C2"/>
    <property type="match status" value="1"/>
</dbReference>
<feature type="compositionally biased region" description="Polar residues" evidence="1">
    <location>
        <begin position="241"/>
        <end position="265"/>
    </location>
</feature>
<dbReference type="SMART" id="SM00239">
    <property type="entry name" value="C2"/>
    <property type="match status" value="1"/>
</dbReference>
<dbReference type="InterPro" id="IPR000008">
    <property type="entry name" value="C2_dom"/>
</dbReference>
<dbReference type="PANTHER" id="PTHR10480:SF12">
    <property type="entry name" value="UNC-13, ISOFORM E"/>
    <property type="match status" value="1"/>
</dbReference>
<gene>
    <name evidence="3" type="ORF">OKIOD_LOCUS5692</name>
</gene>
<evidence type="ECO:0000313" key="4">
    <source>
        <dbReference type="Proteomes" id="UP001158576"/>
    </source>
</evidence>
<evidence type="ECO:0000259" key="2">
    <source>
        <dbReference type="PROSITE" id="PS50004"/>
    </source>
</evidence>
<feature type="region of interest" description="Disordered" evidence="1">
    <location>
        <begin position="292"/>
        <end position="342"/>
    </location>
</feature>